<organism evidence="2 3">
    <name type="scientific">Flavilitoribacter nigricans (strain ATCC 23147 / DSM 23189 / NBRC 102662 / NCIMB 1420 / SS-2)</name>
    <name type="common">Lewinella nigricans</name>
    <dbReference type="NCBI Taxonomy" id="1122177"/>
    <lineage>
        <taxon>Bacteria</taxon>
        <taxon>Pseudomonadati</taxon>
        <taxon>Bacteroidota</taxon>
        <taxon>Saprospiria</taxon>
        <taxon>Saprospirales</taxon>
        <taxon>Lewinellaceae</taxon>
        <taxon>Flavilitoribacter</taxon>
    </lineage>
</organism>
<dbReference type="PANTHER" id="PTHR12155:SF41">
    <property type="entry name" value="SCHLAFEN ALBA-2 DOMAIN-CONTAINING PROTEIN"/>
    <property type="match status" value="1"/>
</dbReference>
<dbReference type="InterPro" id="IPR000595">
    <property type="entry name" value="cNMP-bd_dom"/>
</dbReference>
<dbReference type="Gene3D" id="2.60.120.10">
    <property type="entry name" value="Jelly Rolls"/>
    <property type="match status" value="1"/>
</dbReference>
<dbReference type="PANTHER" id="PTHR12155">
    <property type="entry name" value="SCHLAFEN"/>
    <property type="match status" value="1"/>
</dbReference>
<dbReference type="PROSITE" id="PS50042">
    <property type="entry name" value="CNMP_BINDING_3"/>
    <property type="match status" value="1"/>
</dbReference>
<dbReference type="InterPro" id="IPR029684">
    <property type="entry name" value="Schlafen"/>
</dbReference>
<protein>
    <recommendedName>
        <fullName evidence="1">Cyclic nucleotide-binding domain-containing protein</fullName>
    </recommendedName>
</protein>
<dbReference type="InterPro" id="IPR018490">
    <property type="entry name" value="cNMP-bd_dom_sf"/>
</dbReference>
<name>A0A2D0N402_FLAN2</name>
<accession>A0A2D0N402</accession>
<sequence length="300" mass="34642">MTYTPNSLSPDQKEILDAFDRCPDFAIFNLKEKQMLLTLVDTQEFFEGNQVFSVEEEGKKFFIVIHGKFSIRLKSNDYKECIAGDIFGEIAVFSEKHRLGTVRALEPSKLIVFNSEIFFNPEILPSSLILKLVRALTKKMISYFYQEELLSSQEMIRKGESESREFKTSINREVRTPIVRTLCGFMNLHGGTVFVGVTDGGQVAGVDATTKDLDKFERDIRSLIRLRLGTFFNNLVHFELEGIYGKTIVRIDCDAARSPVFFRTYNQQEEQEEFIVRTGNANTHIKKGSEIIKYYQRRYK</sequence>
<dbReference type="SUPFAM" id="SSF51206">
    <property type="entry name" value="cAMP-binding domain-like"/>
    <property type="match status" value="1"/>
</dbReference>
<dbReference type="Proteomes" id="UP000223913">
    <property type="component" value="Unassembled WGS sequence"/>
</dbReference>
<feature type="domain" description="Cyclic nucleotide-binding" evidence="1">
    <location>
        <begin position="24"/>
        <end position="118"/>
    </location>
</feature>
<dbReference type="InterPro" id="IPR038461">
    <property type="entry name" value="Schlafen_AlbA_2_dom_sf"/>
</dbReference>
<dbReference type="InterPro" id="IPR014710">
    <property type="entry name" value="RmlC-like_jellyroll"/>
</dbReference>
<dbReference type="Pfam" id="PF00027">
    <property type="entry name" value="cNMP_binding"/>
    <property type="match status" value="1"/>
</dbReference>
<dbReference type="EMBL" id="PDUD01000033">
    <property type="protein sequence ID" value="PHN03234.1"/>
    <property type="molecule type" value="Genomic_DNA"/>
</dbReference>
<proteinExistence type="predicted"/>
<dbReference type="OrthoDB" id="9807907at2"/>
<evidence type="ECO:0000313" key="3">
    <source>
        <dbReference type="Proteomes" id="UP000223913"/>
    </source>
</evidence>
<comment type="caution">
    <text evidence="2">The sequence shown here is derived from an EMBL/GenBank/DDBJ whole genome shotgun (WGS) entry which is preliminary data.</text>
</comment>
<dbReference type="CDD" id="cd00038">
    <property type="entry name" value="CAP_ED"/>
    <property type="match status" value="1"/>
</dbReference>
<gene>
    <name evidence="2" type="ORF">CRP01_27965</name>
</gene>
<dbReference type="AlphaFoldDB" id="A0A2D0N402"/>
<keyword evidence="3" id="KW-1185">Reference proteome</keyword>
<dbReference type="Gene3D" id="3.30.950.30">
    <property type="entry name" value="Schlafen, AAA domain"/>
    <property type="match status" value="1"/>
</dbReference>
<dbReference type="Pfam" id="PF04326">
    <property type="entry name" value="SLFN_AlbA_2"/>
    <property type="match status" value="1"/>
</dbReference>
<evidence type="ECO:0000313" key="2">
    <source>
        <dbReference type="EMBL" id="PHN03234.1"/>
    </source>
</evidence>
<dbReference type="InterPro" id="IPR007421">
    <property type="entry name" value="Schlafen_AlbA_2_dom"/>
</dbReference>
<reference evidence="2 3" key="1">
    <citation type="submission" date="2017-10" db="EMBL/GenBank/DDBJ databases">
        <title>The draft genome sequence of Lewinella nigricans NBRC 102662.</title>
        <authorList>
            <person name="Wang K."/>
        </authorList>
    </citation>
    <scope>NUCLEOTIDE SEQUENCE [LARGE SCALE GENOMIC DNA]</scope>
    <source>
        <strain evidence="2 3">NBRC 102662</strain>
    </source>
</reference>
<evidence type="ECO:0000259" key="1">
    <source>
        <dbReference type="PROSITE" id="PS50042"/>
    </source>
</evidence>